<evidence type="ECO:0000313" key="16">
    <source>
        <dbReference type="EMBL" id="KAG5182676.1"/>
    </source>
</evidence>
<proteinExistence type="inferred from homology"/>
<evidence type="ECO:0000256" key="12">
    <source>
        <dbReference type="ARBA" id="ARBA00048366"/>
    </source>
</evidence>
<keyword evidence="8 13" id="KW-0548">Nucleotidyltransferase</keyword>
<keyword evidence="7 13" id="KW-0819">tRNA processing</keyword>
<feature type="binding site" evidence="14">
    <location>
        <position position="151"/>
    </location>
    <ligand>
        <name>L-threonine</name>
        <dbReference type="ChEBI" id="CHEBI:57926"/>
    </ligand>
</feature>
<dbReference type="InterPro" id="IPR050156">
    <property type="entry name" value="TC-AMP_synthase_SUA5"/>
</dbReference>
<comment type="similarity">
    <text evidence="2 13">Belongs to the SUA5 family.</text>
</comment>
<evidence type="ECO:0000256" key="10">
    <source>
        <dbReference type="ARBA" id="ARBA00022840"/>
    </source>
</evidence>
<keyword evidence="10 13" id="KW-0067">ATP-binding</keyword>
<feature type="binding site" evidence="14">
    <location>
        <position position="263"/>
    </location>
    <ligand>
        <name>ATP</name>
        <dbReference type="ChEBI" id="CHEBI:30616"/>
    </ligand>
</feature>
<dbReference type="GO" id="GO:0006450">
    <property type="term" value="P:regulation of translational fidelity"/>
    <property type="evidence" value="ECO:0007669"/>
    <property type="project" value="TreeGrafter"/>
</dbReference>
<dbReference type="GO" id="GO:0005737">
    <property type="term" value="C:cytoplasm"/>
    <property type="evidence" value="ECO:0007669"/>
    <property type="project" value="UniProtKB-SubCell"/>
</dbReference>
<feature type="binding site" evidence="14">
    <location>
        <position position="63"/>
    </location>
    <ligand>
        <name>ATP</name>
        <dbReference type="ChEBI" id="CHEBI:30616"/>
    </ligand>
</feature>
<dbReference type="InterPro" id="IPR005145">
    <property type="entry name" value="Sua5_C"/>
</dbReference>
<evidence type="ECO:0000256" key="8">
    <source>
        <dbReference type="ARBA" id="ARBA00022695"/>
    </source>
</evidence>
<feature type="binding site" evidence="14">
    <location>
        <position position="161"/>
    </location>
    <ligand>
        <name>ATP</name>
        <dbReference type="ChEBI" id="CHEBI:30616"/>
    </ligand>
</feature>
<evidence type="ECO:0000256" key="2">
    <source>
        <dbReference type="ARBA" id="ARBA00007663"/>
    </source>
</evidence>
<gene>
    <name evidence="16" type="ORF">JKP88DRAFT_199063</name>
</gene>
<reference evidence="16" key="1">
    <citation type="submission" date="2021-02" db="EMBL/GenBank/DDBJ databases">
        <title>First Annotated Genome of the Yellow-green Alga Tribonema minus.</title>
        <authorList>
            <person name="Mahan K.M."/>
        </authorList>
    </citation>
    <scope>NUCLEOTIDE SEQUENCE</scope>
    <source>
        <strain evidence="16">UTEX B ZZ1240</strain>
    </source>
</reference>
<feature type="binding site" evidence="14">
    <location>
        <position position="72"/>
    </location>
    <ligand>
        <name>L-threonine</name>
        <dbReference type="ChEBI" id="CHEBI:57926"/>
    </ligand>
</feature>
<dbReference type="Pfam" id="PF03481">
    <property type="entry name" value="Sua5_C"/>
    <property type="match status" value="1"/>
</dbReference>
<dbReference type="GO" id="GO:0005524">
    <property type="term" value="F:ATP binding"/>
    <property type="evidence" value="ECO:0007669"/>
    <property type="project" value="UniProtKB-UniRule"/>
</dbReference>
<evidence type="ECO:0000256" key="11">
    <source>
        <dbReference type="ARBA" id="ARBA00029774"/>
    </source>
</evidence>
<feature type="binding site" evidence="14">
    <location>
        <position position="215"/>
    </location>
    <ligand>
        <name>ATP</name>
        <dbReference type="ChEBI" id="CHEBI:30616"/>
    </ligand>
</feature>
<dbReference type="InterPro" id="IPR010923">
    <property type="entry name" value="T(6)A37_SUA5"/>
</dbReference>
<evidence type="ECO:0000256" key="7">
    <source>
        <dbReference type="ARBA" id="ARBA00022694"/>
    </source>
</evidence>
<dbReference type="PROSITE" id="PS51163">
    <property type="entry name" value="YRDC"/>
    <property type="match status" value="1"/>
</dbReference>
<dbReference type="GO" id="GO:0000049">
    <property type="term" value="F:tRNA binding"/>
    <property type="evidence" value="ECO:0007669"/>
    <property type="project" value="TreeGrafter"/>
</dbReference>
<dbReference type="OrthoDB" id="412787at2759"/>
<dbReference type="GO" id="GO:0008033">
    <property type="term" value="P:tRNA processing"/>
    <property type="evidence" value="ECO:0007669"/>
    <property type="project" value="UniProtKB-KW"/>
</dbReference>
<comment type="caution">
    <text evidence="16">The sequence shown here is derived from an EMBL/GenBank/DDBJ whole genome shotgun (WGS) entry which is preliminary data.</text>
</comment>
<evidence type="ECO:0000256" key="5">
    <source>
        <dbReference type="ARBA" id="ARBA00022490"/>
    </source>
</evidence>
<feature type="binding site" evidence="14">
    <location>
        <position position="131"/>
    </location>
    <ligand>
        <name>L-threonine</name>
        <dbReference type="ChEBI" id="CHEBI:57926"/>
    </ligand>
</feature>
<evidence type="ECO:0000256" key="13">
    <source>
        <dbReference type="PIRNR" id="PIRNR004930"/>
    </source>
</evidence>
<organism evidence="16 17">
    <name type="scientific">Tribonema minus</name>
    <dbReference type="NCBI Taxonomy" id="303371"/>
    <lineage>
        <taxon>Eukaryota</taxon>
        <taxon>Sar</taxon>
        <taxon>Stramenopiles</taxon>
        <taxon>Ochrophyta</taxon>
        <taxon>PX clade</taxon>
        <taxon>Xanthophyceae</taxon>
        <taxon>Tribonematales</taxon>
        <taxon>Tribonemataceae</taxon>
        <taxon>Tribonema</taxon>
    </lineage>
</organism>
<dbReference type="SUPFAM" id="SSF55821">
    <property type="entry name" value="YrdC/RibB"/>
    <property type="match status" value="1"/>
</dbReference>
<dbReference type="InterPro" id="IPR038385">
    <property type="entry name" value="Sua5/YwlC_C"/>
</dbReference>
<evidence type="ECO:0000259" key="15">
    <source>
        <dbReference type="PROSITE" id="PS51163"/>
    </source>
</evidence>
<dbReference type="PIRSF" id="PIRSF004930">
    <property type="entry name" value="Tln_factor_SUA5"/>
    <property type="match status" value="1"/>
</dbReference>
<comment type="catalytic activity">
    <reaction evidence="12 13">
        <text>L-threonine + hydrogencarbonate + ATP = L-threonylcarbamoyladenylate + diphosphate + H2O</text>
        <dbReference type="Rhea" id="RHEA:36407"/>
        <dbReference type="ChEBI" id="CHEBI:15377"/>
        <dbReference type="ChEBI" id="CHEBI:17544"/>
        <dbReference type="ChEBI" id="CHEBI:30616"/>
        <dbReference type="ChEBI" id="CHEBI:33019"/>
        <dbReference type="ChEBI" id="CHEBI:57926"/>
        <dbReference type="ChEBI" id="CHEBI:73682"/>
        <dbReference type="EC" id="2.7.7.87"/>
    </reaction>
</comment>
<dbReference type="PANTHER" id="PTHR17490:SF16">
    <property type="entry name" value="THREONYLCARBAMOYL-AMP SYNTHASE"/>
    <property type="match status" value="1"/>
</dbReference>
<evidence type="ECO:0000256" key="1">
    <source>
        <dbReference type="ARBA" id="ARBA00004496"/>
    </source>
</evidence>
<keyword evidence="9 13" id="KW-0547">Nucleotide-binding</keyword>
<comment type="subcellular location">
    <subcellularLocation>
        <location evidence="1 13">Cytoplasm</location>
    </subcellularLocation>
</comment>
<dbReference type="Gene3D" id="3.40.50.11030">
    <property type="entry name" value="Threonylcarbamoyl-AMP synthase, C-terminal domain"/>
    <property type="match status" value="1"/>
</dbReference>
<dbReference type="AlphaFoldDB" id="A0A835YWE4"/>
<dbReference type="InterPro" id="IPR006070">
    <property type="entry name" value="Sua5-like_dom"/>
</dbReference>
<dbReference type="Proteomes" id="UP000664859">
    <property type="component" value="Unassembled WGS sequence"/>
</dbReference>
<accession>A0A835YWE4</accession>
<keyword evidence="17" id="KW-1185">Reference proteome</keyword>
<dbReference type="EMBL" id="JAFCMP010000224">
    <property type="protein sequence ID" value="KAG5182676.1"/>
    <property type="molecule type" value="Genomic_DNA"/>
</dbReference>
<feature type="binding site" evidence="14">
    <location>
        <position position="153"/>
    </location>
    <ligand>
        <name>ATP</name>
        <dbReference type="ChEBI" id="CHEBI:30616"/>
    </ligand>
</feature>
<evidence type="ECO:0000313" key="17">
    <source>
        <dbReference type="Proteomes" id="UP000664859"/>
    </source>
</evidence>
<dbReference type="Gene3D" id="3.90.870.10">
    <property type="entry name" value="DHBP synthase"/>
    <property type="match status" value="1"/>
</dbReference>
<dbReference type="PANTHER" id="PTHR17490">
    <property type="entry name" value="SUA5"/>
    <property type="match status" value="1"/>
</dbReference>
<dbReference type="FunFam" id="3.90.870.10:FF:000009">
    <property type="entry name" value="Threonylcarbamoyl-AMP synthase, putative"/>
    <property type="match status" value="1"/>
</dbReference>
<dbReference type="EC" id="2.7.7.87" evidence="3 13"/>
<sequence length="393" mass="40639">MASVECTQILARIVSDSQESLHQAGQELRDGGLVAFPTETVYGLGADALQEDAVRSVFVAKGRPLTDPLIVHVSDPEAALPVLDFDGRPEVKALFQHLAATFWPGPLTLVSLASAAVPPVVTASTGFVGVRCPDHRVAAALLRAARVPVCAPSANRFGHVSPTSAAHVLADLGASRVTIVDGGAATCAVGIESTVAKLVPRAAGGGGGGDVVVLRRGAVTAEALAGALLAGGFDGWAVRVSRARGAEDEAEAQEAPGQLLRHYSPDLEAFNIASHSSHITHLHIIPPSFFVSHTPRTPRCCSVVIDFNGRLSALSARCAAYRDLSPAGSADEAAKNIFEALRWAEAYVGAERVLMASLPAPSEGSLAAAVNDRMRRAASGKLVALAQQLNGLS</sequence>
<evidence type="ECO:0000256" key="4">
    <source>
        <dbReference type="ARBA" id="ARBA00015492"/>
    </source>
</evidence>
<feature type="binding site" evidence="14">
    <location>
        <position position="193"/>
    </location>
    <ligand>
        <name>L-threonine</name>
        <dbReference type="ChEBI" id="CHEBI:57926"/>
    </ligand>
</feature>
<evidence type="ECO:0000256" key="14">
    <source>
        <dbReference type="PIRSR" id="PIRSR004930-1"/>
    </source>
</evidence>
<dbReference type="NCBIfam" id="TIGR00057">
    <property type="entry name" value="L-threonylcarbamoyladenylate synthase"/>
    <property type="match status" value="1"/>
</dbReference>
<protein>
    <recommendedName>
        <fullName evidence="4 13">Threonylcarbamoyl-AMP synthase</fullName>
        <shortName evidence="13">TC-AMP synthase</shortName>
        <ecNumber evidence="3 13">2.7.7.87</ecNumber>
    </recommendedName>
    <alternativeName>
        <fullName evidence="11 13">L-threonylcarbamoyladenylate synthase</fullName>
    </alternativeName>
</protein>
<feature type="binding site" evidence="14">
    <location>
        <position position="40"/>
    </location>
    <ligand>
        <name>L-threonine</name>
        <dbReference type="ChEBI" id="CHEBI:57926"/>
    </ligand>
</feature>
<comment type="function">
    <text evidence="13">Required for the formation of a threonylcarbamoyl group on adenosine at position 37 (t(6)A37) in tRNAs that read codons beginning with adenine.</text>
</comment>
<evidence type="ECO:0000256" key="6">
    <source>
        <dbReference type="ARBA" id="ARBA00022679"/>
    </source>
</evidence>
<dbReference type="Pfam" id="PF01300">
    <property type="entry name" value="Sua5_yciO_yrdC"/>
    <property type="match status" value="1"/>
</dbReference>
<dbReference type="InterPro" id="IPR017945">
    <property type="entry name" value="DHBP_synth_RibB-like_a/b_dom"/>
</dbReference>
<dbReference type="GO" id="GO:0003725">
    <property type="term" value="F:double-stranded RNA binding"/>
    <property type="evidence" value="ECO:0007669"/>
    <property type="project" value="UniProtKB-UniRule"/>
</dbReference>
<dbReference type="GO" id="GO:0061710">
    <property type="term" value="F:L-threonylcarbamoyladenylate synthase"/>
    <property type="evidence" value="ECO:0007669"/>
    <property type="project" value="UniProtKB-EC"/>
</dbReference>
<keyword evidence="5 13" id="KW-0963">Cytoplasm</keyword>
<feature type="domain" description="YrdC-like" evidence="15">
    <location>
        <begin position="18"/>
        <end position="219"/>
    </location>
</feature>
<name>A0A835YWE4_9STRA</name>
<evidence type="ECO:0000256" key="9">
    <source>
        <dbReference type="ARBA" id="ARBA00022741"/>
    </source>
</evidence>
<keyword evidence="6 13" id="KW-0808">Transferase</keyword>
<evidence type="ECO:0000256" key="3">
    <source>
        <dbReference type="ARBA" id="ARBA00012584"/>
    </source>
</evidence>